<feature type="region of interest" description="Disordered" evidence="1">
    <location>
        <begin position="331"/>
        <end position="386"/>
    </location>
</feature>
<keyword evidence="4" id="KW-1185">Reference proteome</keyword>
<dbReference type="PANTHER" id="PTHR33116">
    <property type="entry name" value="REVERSE TRANSCRIPTASE ZINC-BINDING DOMAIN-CONTAINING PROTEIN-RELATED-RELATED"/>
    <property type="match status" value="1"/>
</dbReference>
<sequence length="414" mass="46977">MLFNASNVWHNKCPEHLFTDMLYKANNNKSHDLKFVKDKLENKLSGWKSKNLSWAGRATLINFVAQSIPTYTMASLQFPKNLCDQLDAVVCSAKLAKASSSHQCLSFWKSLVGSVASGNSIRIWEDPWVLDLPNFIPKTKDGVNLDEILLVSQLLNSDHMRWDINKLMQWFEIVTIESILKIPISLDCSKDNWIWTPIQSVWKLRNKIHFEGMLLEFDVLEANILRLWIDHKRIRVSAGCPLVSTPSVQSWSPLARYSIKINVDAAVGPNSASIATVVRDWRGELVFVLAPKKLNTTLPFQVEAEAIEWALLLAESLEAVAISIEPNSKQPKNLATQKLKPTPTHEQERPTSIHADTPQHRNPPRRYDPFRTTSDNHSDPRVSTTMNRFDDDAENIIRTNLVAAIPLLSFLTQP</sequence>
<dbReference type="AlphaFoldDB" id="A0AAW2D6Y9"/>
<gene>
    <name evidence="3" type="ORF">SO802_012527</name>
</gene>
<dbReference type="InterPro" id="IPR002156">
    <property type="entry name" value="RNaseH_domain"/>
</dbReference>
<feature type="compositionally biased region" description="Basic and acidic residues" evidence="1">
    <location>
        <begin position="365"/>
        <end position="380"/>
    </location>
</feature>
<dbReference type="Proteomes" id="UP001459277">
    <property type="component" value="Unassembled WGS sequence"/>
</dbReference>
<evidence type="ECO:0000313" key="4">
    <source>
        <dbReference type="Proteomes" id="UP001459277"/>
    </source>
</evidence>
<dbReference type="EMBL" id="JAZDWU010000004">
    <property type="protein sequence ID" value="KAL0004966.1"/>
    <property type="molecule type" value="Genomic_DNA"/>
</dbReference>
<feature type="domain" description="RNase H type-1" evidence="2">
    <location>
        <begin position="262"/>
        <end position="338"/>
    </location>
</feature>
<accession>A0AAW2D6Y9</accession>
<evidence type="ECO:0000256" key="1">
    <source>
        <dbReference type="SAM" id="MobiDB-lite"/>
    </source>
</evidence>
<dbReference type="Pfam" id="PF13456">
    <property type="entry name" value="RVT_3"/>
    <property type="match status" value="1"/>
</dbReference>
<name>A0AAW2D6Y9_9ROSI</name>
<protein>
    <recommendedName>
        <fullName evidence="2">RNase H type-1 domain-containing protein</fullName>
    </recommendedName>
</protein>
<dbReference type="PANTHER" id="PTHR33116:SF78">
    <property type="entry name" value="OS12G0587133 PROTEIN"/>
    <property type="match status" value="1"/>
</dbReference>
<evidence type="ECO:0000259" key="2">
    <source>
        <dbReference type="Pfam" id="PF13456"/>
    </source>
</evidence>
<comment type="caution">
    <text evidence="3">The sequence shown here is derived from an EMBL/GenBank/DDBJ whole genome shotgun (WGS) entry which is preliminary data.</text>
</comment>
<organism evidence="3 4">
    <name type="scientific">Lithocarpus litseifolius</name>
    <dbReference type="NCBI Taxonomy" id="425828"/>
    <lineage>
        <taxon>Eukaryota</taxon>
        <taxon>Viridiplantae</taxon>
        <taxon>Streptophyta</taxon>
        <taxon>Embryophyta</taxon>
        <taxon>Tracheophyta</taxon>
        <taxon>Spermatophyta</taxon>
        <taxon>Magnoliopsida</taxon>
        <taxon>eudicotyledons</taxon>
        <taxon>Gunneridae</taxon>
        <taxon>Pentapetalae</taxon>
        <taxon>rosids</taxon>
        <taxon>fabids</taxon>
        <taxon>Fagales</taxon>
        <taxon>Fagaceae</taxon>
        <taxon>Lithocarpus</taxon>
    </lineage>
</organism>
<evidence type="ECO:0000313" key="3">
    <source>
        <dbReference type="EMBL" id="KAL0004966.1"/>
    </source>
</evidence>
<proteinExistence type="predicted"/>
<dbReference type="GO" id="GO:0003676">
    <property type="term" value="F:nucleic acid binding"/>
    <property type="evidence" value="ECO:0007669"/>
    <property type="project" value="InterPro"/>
</dbReference>
<reference evidence="3 4" key="1">
    <citation type="submission" date="2024-01" db="EMBL/GenBank/DDBJ databases">
        <title>A telomere-to-telomere, gap-free genome of sweet tea (Lithocarpus litseifolius).</title>
        <authorList>
            <person name="Zhou J."/>
        </authorList>
    </citation>
    <scope>NUCLEOTIDE SEQUENCE [LARGE SCALE GENOMIC DNA]</scope>
    <source>
        <strain evidence="3">Zhou-2022a</strain>
        <tissue evidence="3">Leaf</tissue>
    </source>
</reference>
<dbReference type="GO" id="GO:0004523">
    <property type="term" value="F:RNA-DNA hybrid ribonuclease activity"/>
    <property type="evidence" value="ECO:0007669"/>
    <property type="project" value="InterPro"/>
</dbReference>